<reference evidence="3 4" key="1">
    <citation type="submission" date="2021-01" db="EMBL/GenBank/DDBJ databases">
        <title>Chryseolinea sp. Jin1 Genome sequencing and assembly.</title>
        <authorList>
            <person name="Kim I."/>
        </authorList>
    </citation>
    <scope>NUCLEOTIDE SEQUENCE [LARGE SCALE GENOMIC DNA]</scope>
    <source>
        <strain evidence="3 4">Jin1</strain>
    </source>
</reference>
<feature type="chain" id="PRO_5046345547" evidence="1">
    <location>
        <begin position="24"/>
        <end position="237"/>
    </location>
</feature>
<feature type="signal peptide" evidence="1">
    <location>
        <begin position="1"/>
        <end position="23"/>
    </location>
</feature>
<evidence type="ECO:0000313" key="3">
    <source>
        <dbReference type="EMBL" id="MBL0743649.1"/>
    </source>
</evidence>
<dbReference type="InterPro" id="IPR010496">
    <property type="entry name" value="AL/BT2_dom"/>
</dbReference>
<dbReference type="Proteomes" id="UP000613030">
    <property type="component" value="Unassembled WGS sequence"/>
</dbReference>
<dbReference type="Pfam" id="PF06439">
    <property type="entry name" value="3keto-disac_hyd"/>
    <property type="match status" value="1"/>
</dbReference>
<proteinExistence type="predicted"/>
<name>A0ABS1KW61_9BACT</name>
<evidence type="ECO:0000313" key="4">
    <source>
        <dbReference type="Proteomes" id="UP000613030"/>
    </source>
</evidence>
<feature type="domain" description="3-keto-alpha-glucoside-1,2-lyase/3-keto-2-hydroxy-glucal hydratase" evidence="2">
    <location>
        <begin position="35"/>
        <end position="234"/>
    </location>
</feature>
<sequence>MKKTYRAYALLLVLACFAGNVAAQNTLTAQEKKDGWKLLFDGKTTKGWHNYNKKTIGQGWKVADGELYLDNSTKEGRGDIVTDGEYQNYEFSYQWKIDSCGNSGVMFNVVEDPAQNAPYHSGPEMQVLDNDCHKDGKIVKHRTGDLYDLISSSKETVRPVGEWNEARIVSKNAKMEFWLNGTKVVEFTMHTPEWDQLVANSKFKTWPVFGKSLKGHLALQDHGDKVWFRNLKIKELK</sequence>
<keyword evidence="4" id="KW-1185">Reference proteome</keyword>
<dbReference type="Gene3D" id="2.60.120.560">
    <property type="entry name" value="Exo-inulinase, domain 1"/>
    <property type="match status" value="1"/>
</dbReference>
<protein>
    <submittedName>
        <fullName evidence="3">DUF1080 domain-containing protein</fullName>
    </submittedName>
</protein>
<dbReference type="EMBL" id="JAERRB010000007">
    <property type="protein sequence ID" value="MBL0743649.1"/>
    <property type="molecule type" value="Genomic_DNA"/>
</dbReference>
<dbReference type="RefSeq" id="WP_202012997.1">
    <property type="nucleotide sequence ID" value="NZ_JAERRB010000007.1"/>
</dbReference>
<evidence type="ECO:0000259" key="2">
    <source>
        <dbReference type="Pfam" id="PF06439"/>
    </source>
</evidence>
<evidence type="ECO:0000256" key="1">
    <source>
        <dbReference type="SAM" id="SignalP"/>
    </source>
</evidence>
<accession>A0ABS1KW61</accession>
<organism evidence="3 4">
    <name type="scientific">Chryseolinea lacunae</name>
    <dbReference type="NCBI Taxonomy" id="2801331"/>
    <lineage>
        <taxon>Bacteria</taxon>
        <taxon>Pseudomonadati</taxon>
        <taxon>Bacteroidota</taxon>
        <taxon>Cytophagia</taxon>
        <taxon>Cytophagales</taxon>
        <taxon>Fulvivirgaceae</taxon>
        <taxon>Chryseolinea</taxon>
    </lineage>
</organism>
<keyword evidence="1" id="KW-0732">Signal</keyword>
<comment type="caution">
    <text evidence="3">The sequence shown here is derived from an EMBL/GenBank/DDBJ whole genome shotgun (WGS) entry which is preliminary data.</text>
</comment>
<gene>
    <name evidence="3" type="ORF">JI741_20615</name>
</gene>